<comment type="caution">
    <text evidence="2">The sequence shown here is derived from an EMBL/GenBank/DDBJ whole genome shotgun (WGS) entry which is preliminary data.</text>
</comment>
<proteinExistence type="predicted"/>
<gene>
    <name evidence="2" type="ORF">GTZ93_09135</name>
</gene>
<evidence type="ECO:0000256" key="1">
    <source>
        <dbReference type="SAM" id="Phobius"/>
    </source>
</evidence>
<keyword evidence="1" id="KW-0812">Transmembrane</keyword>
<keyword evidence="1" id="KW-1133">Transmembrane helix</keyword>
<feature type="transmembrane region" description="Helical" evidence="1">
    <location>
        <begin position="33"/>
        <end position="50"/>
    </location>
</feature>
<protein>
    <submittedName>
        <fullName evidence="2">Uncharacterized protein</fullName>
    </submittedName>
</protein>
<name>A0A7X4Y6U4_9BACT</name>
<keyword evidence="1" id="KW-0472">Membrane</keyword>
<dbReference type="AlphaFoldDB" id="A0A7X4Y6U4"/>
<organism evidence="2 3">
    <name type="scientific">Corallococcus exiguus</name>
    <dbReference type="NCBI Taxonomy" id="83462"/>
    <lineage>
        <taxon>Bacteria</taxon>
        <taxon>Pseudomonadati</taxon>
        <taxon>Myxococcota</taxon>
        <taxon>Myxococcia</taxon>
        <taxon>Myxococcales</taxon>
        <taxon>Cystobacterineae</taxon>
        <taxon>Myxococcaceae</taxon>
        <taxon>Corallococcus</taxon>
    </lineage>
</organism>
<evidence type="ECO:0000313" key="3">
    <source>
        <dbReference type="Proteomes" id="UP000537825"/>
    </source>
</evidence>
<dbReference type="Proteomes" id="UP000537825">
    <property type="component" value="Unassembled WGS sequence"/>
</dbReference>
<sequence length="117" mass="12901">MLGSVSADIQQDKRARFDQLQESLSTRQSTTHFTHAGVSVIAFMLISGAAGKLFYDSLRTPLLAWGAALLALGLLAYGFLSYRKGRAVLVEELQQYEALLALRRELHLDNPAALLPR</sequence>
<accession>A0A7X4Y6U4</accession>
<evidence type="ECO:0000313" key="2">
    <source>
        <dbReference type="EMBL" id="NBC39995.1"/>
    </source>
</evidence>
<reference evidence="2 3" key="1">
    <citation type="submission" date="2020-01" db="EMBL/GenBank/DDBJ databases">
        <title>The draft genome sequence of Corallococcus exiguus DSM 14696.</title>
        <authorList>
            <person name="Zhang X."/>
            <person name="Zhu H."/>
        </authorList>
    </citation>
    <scope>NUCLEOTIDE SEQUENCE [LARGE SCALE GENOMIC DNA]</scope>
    <source>
        <strain evidence="2 3">DSM 14696</strain>
    </source>
</reference>
<keyword evidence="3" id="KW-1185">Reference proteome</keyword>
<dbReference type="EMBL" id="JAAAPK010000002">
    <property type="protein sequence ID" value="NBC39995.1"/>
    <property type="molecule type" value="Genomic_DNA"/>
</dbReference>
<feature type="transmembrane region" description="Helical" evidence="1">
    <location>
        <begin position="62"/>
        <end position="80"/>
    </location>
</feature>